<dbReference type="Proteomes" id="UP001188597">
    <property type="component" value="Unassembled WGS sequence"/>
</dbReference>
<name>A0AA89AMW8_9ASTE</name>
<dbReference type="AlphaFoldDB" id="A0AA89AMW8"/>
<sequence>MGAMLPYLSIVTATHRLCVDNIIVRFGNIIHAKVRGKLAEEASWKFPPPKSGPTSSPRMSDCSLCPSDSMSFCHMGQIAFDSERNGGGGGNGRRWQRGLRVFQLGKTGNALEISRLVSVMLRYFVLENVGEKPWEEGKLKAEPSTKAEAYHIYGRELYDGYVVSYLGMQMKLIAILGTLETTAFVPRMVSKVKWDKGIDCDSEKLTPFENFG</sequence>
<reference evidence="1" key="1">
    <citation type="submission" date="2022-12" db="EMBL/GenBank/DDBJ databases">
        <title>Draft genome assemblies for two species of Escallonia (Escalloniales).</title>
        <authorList>
            <person name="Chanderbali A."/>
            <person name="Dervinis C."/>
            <person name="Anghel I."/>
            <person name="Soltis D."/>
            <person name="Soltis P."/>
            <person name="Zapata F."/>
        </authorList>
    </citation>
    <scope>NUCLEOTIDE SEQUENCE</scope>
    <source>
        <strain evidence="1">UCBG64.0493</strain>
        <tissue evidence="1">Leaf</tissue>
    </source>
</reference>
<accession>A0AA89AMW8</accession>
<evidence type="ECO:0000313" key="2">
    <source>
        <dbReference type="Proteomes" id="UP001188597"/>
    </source>
</evidence>
<protein>
    <submittedName>
        <fullName evidence="1">Uncharacterized protein</fullName>
    </submittedName>
</protein>
<keyword evidence="2" id="KW-1185">Reference proteome</keyword>
<gene>
    <name evidence="1" type="ORF">RJ639_014443</name>
</gene>
<proteinExistence type="predicted"/>
<dbReference type="EMBL" id="JAVXUP010001750">
    <property type="protein sequence ID" value="KAK3008445.1"/>
    <property type="molecule type" value="Genomic_DNA"/>
</dbReference>
<evidence type="ECO:0000313" key="1">
    <source>
        <dbReference type="EMBL" id="KAK3008445.1"/>
    </source>
</evidence>
<organism evidence="1 2">
    <name type="scientific">Escallonia herrerae</name>
    <dbReference type="NCBI Taxonomy" id="1293975"/>
    <lineage>
        <taxon>Eukaryota</taxon>
        <taxon>Viridiplantae</taxon>
        <taxon>Streptophyta</taxon>
        <taxon>Embryophyta</taxon>
        <taxon>Tracheophyta</taxon>
        <taxon>Spermatophyta</taxon>
        <taxon>Magnoliopsida</taxon>
        <taxon>eudicotyledons</taxon>
        <taxon>Gunneridae</taxon>
        <taxon>Pentapetalae</taxon>
        <taxon>asterids</taxon>
        <taxon>campanulids</taxon>
        <taxon>Escalloniales</taxon>
        <taxon>Escalloniaceae</taxon>
        <taxon>Escallonia</taxon>
    </lineage>
</organism>
<comment type="caution">
    <text evidence="1">The sequence shown here is derived from an EMBL/GenBank/DDBJ whole genome shotgun (WGS) entry which is preliminary data.</text>
</comment>